<dbReference type="GO" id="GO:0006355">
    <property type="term" value="P:regulation of DNA-templated transcription"/>
    <property type="evidence" value="ECO:0007669"/>
    <property type="project" value="InterPro"/>
</dbReference>
<dbReference type="GO" id="GO:0003677">
    <property type="term" value="F:DNA binding"/>
    <property type="evidence" value="ECO:0007669"/>
    <property type="project" value="InterPro"/>
</dbReference>
<dbReference type="Proteomes" id="UP000240739">
    <property type="component" value="Unassembled WGS sequence"/>
</dbReference>
<dbReference type="InterPro" id="IPR000551">
    <property type="entry name" value="MerR-type_HTH_dom"/>
</dbReference>
<dbReference type="OrthoDB" id="3393149at2"/>
<name>A0A2T4UJG4_9ACTN</name>
<dbReference type="PROSITE" id="PS50937">
    <property type="entry name" value="HTH_MERR_2"/>
    <property type="match status" value="1"/>
</dbReference>
<gene>
    <name evidence="2" type="ORF">C7Y72_06725</name>
</gene>
<evidence type="ECO:0000259" key="1">
    <source>
        <dbReference type="PROSITE" id="PS50937"/>
    </source>
</evidence>
<protein>
    <recommendedName>
        <fullName evidence="1">HTH merR-type domain-containing protein</fullName>
    </recommendedName>
</protein>
<feature type="domain" description="HTH merR-type" evidence="1">
    <location>
        <begin position="12"/>
        <end position="69"/>
    </location>
</feature>
<sequence length="69" mass="7535">MREPRTTDAPLSLTVSAAAEYLGVSAATVRRWERSGDLVAYRTPGGQRRFDPADLDAFLAARRALSRVA</sequence>
<reference evidence="2 3" key="1">
    <citation type="submission" date="2018-03" db="EMBL/GenBank/DDBJ databases">
        <title>Aquarubrobacter algicola gen. nov., sp. nov., a novel actinobacterium isolated from shallow eutrophic lake during the end of cyanobacterial harmful algal blooms.</title>
        <authorList>
            <person name="Chun S.J."/>
        </authorList>
    </citation>
    <scope>NUCLEOTIDE SEQUENCE [LARGE SCALE GENOMIC DNA]</scope>
    <source>
        <strain evidence="2 3">Seoho-28</strain>
    </source>
</reference>
<dbReference type="Gene3D" id="1.10.1660.10">
    <property type="match status" value="1"/>
</dbReference>
<comment type="caution">
    <text evidence="2">The sequence shown here is derived from an EMBL/GenBank/DDBJ whole genome shotgun (WGS) entry which is preliminary data.</text>
</comment>
<dbReference type="InterPro" id="IPR010093">
    <property type="entry name" value="SinI_DNA-bd"/>
</dbReference>
<organism evidence="2 3">
    <name type="scientific">Paraconexibacter algicola</name>
    <dbReference type="NCBI Taxonomy" id="2133960"/>
    <lineage>
        <taxon>Bacteria</taxon>
        <taxon>Bacillati</taxon>
        <taxon>Actinomycetota</taxon>
        <taxon>Thermoleophilia</taxon>
        <taxon>Solirubrobacterales</taxon>
        <taxon>Paraconexibacteraceae</taxon>
        <taxon>Paraconexibacter</taxon>
    </lineage>
</organism>
<dbReference type="AlphaFoldDB" id="A0A2T4UJG4"/>
<accession>A0A2T4UJG4</accession>
<dbReference type="CDD" id="cd04762">
    <property type="entry name" value="HTH_MerR-trunc"/>
    <property type="match status" value="1"/>
</dbReference>
<dbReference type="InterPro" id="IPR009061">
    <property type="entry name" value="DNA-bd_dom_put_sf"/>
</dbReference>
<dbReference type="SUPFAM" id="SSF46955">
    <property type="entry name" value="Putative DNA-binding domain"/>
    <property type="match status" value="1"/>
</dbReference>
<dbReference type="NCBIfam" id="TIGR01764">
    <property type="entry name" value="excise"/>
    <property type="match status" value="1"/>
</dbReference>
<dbReference type="Pfam" id="PF12728">
    <property type="entry name" value="HTH_17"/>
    <property type="match status" value="1"/>
</dbReference>
<dbReference type="InterPro" id="IPR041657">
    <property type="entry name" value="HTH_17"/>
</dbReference>
<dbReference type="EMBL" id="PYYB01000001">
    <property type="protein sequence ID" value="PTL59369.1"/>
    <property type="molecule type" value="Genomic_DNA"/>
</dbReference>
<dbReference type="RefSeq" id="WP_107567932.1">
    <property type="nucleotide sequence ID" value="NZ_PYYB01000001.1"/>
</dbReference>
<proteinExistence type="predicted"/>
<dbReference type="PROSITE" id="PS00552">
    <property type="entry name" value="HTH_MERR_1"/>
    <property type="match status" value="1"/>
</dbReference>
<dbReference type="SMART" id="SM00422">
    <property type="entry name" value="HTH_MERR"/>
    <property type="match status" value="1"/>
</dbReference>
<evidence type="ECO:0000313" key="3">
    <source>
        <dbReference type="Proteomes" id="UP000240739"/>
    </source>
</evidence>
<evidence type="ECO:0000313" key="2">
    <source>
        <dbReference type="EMBL" id="PTL59369.1"/>
    </source>
</evidence>
<keyword evidence="3" id="KW-1185">Reference proteome</keyword>